<keyword evidence="3" id="KW-1185">Reference proteome</keyword>
<proteinExistence type="predicted"/>
<feature type="compositionally biased region" description="Polar residues" evidence="1">
    <location>
        <begin position="111"/>
        <end position="133"/>
    </location>
</feature>
<evidence type="ECO:0000256" key="1">
    <source>
        <dbReference type="SAM" id="MobiDB-lite"/>
    </source>
</evidence>
<dbReference type="AlphaFoldDB" id="A2E4X5"/>
<accession>A2E4X5</accession>
<name>A2E4X5_TRIV3</name>
<dbReference type="VEuPathDB" id="TrichDB:TVAG_161200"/>
<dbReference type="OrthoDB" id="10603714at2759"/>
<sequence length="391" mass="45165">MRSSFDPQKLLINENDTKVSQKFLEIYFGSASQLSLPRSEELEIPTNQLLDLKNELAKLRVSLQKSKLQYQSEIQPLNQALEQFQATRYLNQRMNQTMTPNKFEQMPKPTPSQKQSAQNRNMVKNEKLNNTNRGSERSVRALRDQAERATGNPLDIWYRSEPMFAALPSAEEISAVFKATIDRSLQGASLTLSRVTESQVHWSQTLLEKVSKLMKDNKRNLKLQPPPGPPPSPDDISDYWIANPPPFPIENMQKRNCSTMHYLLSSLVETKPIKPSTPRKKDQFLPLNVLAPKLEFDRYLCLDFDDRLGLELKSIGLDKNDGQSLSHKDTFADEVAKHQAQIRELIPRVEESQKLLLDKLPQFAKLEEQHFWEQQYYNELFALSQKKGRKK</sequence>
<dbReference type="KEGG" id="tva:4770276"/>
<dbReference type="EMBL" id="DS113304">
    <property type="protein sequence ID" value="EAY12314.1"/>
    <property type="molecule type" value="Genomic_DNA"/>
</dbReference>
<evidence type="ECO:0000313" key="3">
    <source>
        <dbReference type="Proteomes" id="UP000001542"/>
    </source>
</evidence>
<dbReference type="RefSeq" id="XP_001324537.1">
    <property type="nucleotide sequence ID" value="XM_001324502.1"/>
</dbReference>
<dbReference type="InParanoid" id="A2E4X5"/>
<organism evidence="2 3">
    <name type="scientific">Trichomonas vaginalis (strain ATCC PRA-98 / G3)</name>
    <dbReference type="NCBI Taxonomy" id="412133"/>
    <lineage>
        <taxon>Eukaryota</taxon>
        <taxon>Metamonada</taxon>
        <taxon>Parabasalia</taxon>
        <taxon>Trichomonadida</taxon>
        <taxon>Trichomonadidae</taxon>
        <taxon>Trichomonas</taxon>
    </lineage>
</organism>
<feature type="region of interest" description="Disordered" evidence="1">
    <location>
        <begin position="100"/>
        <end position="146"/>
    </location>
</feature>
<dbReference type="Proteomes" id="UP000001542">
    <property type="component" value="Unassembled WGS sequence"/>
</dbReference>
<dbReference type="SMR" id="A2E4X5"/>
<feature type="compositionally biased region" description="Basic and acidic residues" evidence="1">
    <location>
        <begin position="134"/>
        <end position="146"/>
    </location>
</feature>
<reference evidence="2" key="1">
    <citation type="submission" date="2006-10" db="EMBL/GenBank/DDBJ databases">
        <authorList>
            <person name="Amadeo P."/>
            <person name="Zhao Q."/>
            <person name="Wortman J."/>
            <person name="Fraser-Liggett C."/>
            <person name="Carlton J."/>
        </authorList>
    </citation>
    <scope>NUCLEOTIDE SEQUENCE</scope>
    <source>
        <strain evidence="2">G3</strain>
    </source>
</reference>
<gene>
    <name evidence="2" type="ORF">TVAG_161200</name>
</gene>
<dbReference type="VEuPathDB" id="TrichDB:TVAGG3_0228470"/>
<protein>
    <submittedName>
        <fullName evidence="2">Uncharacterized protein</fullName>
    </submittedName>
</protein>
<evidence type="ECO:0000313" key="2">
    <source>
        <dbReference type="EMBL" id="EAY12314.1"/>
    </source>
</evidence>
<reference evidence="2" key="2">
    <citation type="journal article" date="2007" name="Science">
        <title>Draft genome sequence of the sexually transmitted pathogen Trichomonas vaginalis.</title>
        <authorList>
            <person name="Carlton J.M."/>
            <person name="Hirt R.P."/>
            <person name="Silva J.C."/>
            <person name="Delcher A.L."/>
            <person name="Schatz M."/>
            <person name="Zhao Q."/>
            <person name="Wortman J.R."/>
            <person name="Bidwell S.L."/>
            <person name="Alsmark U.C.M."/>
            <person name="Besteiro S."/>
            <person name="Sicheritz-Ponten T."/>
            <person name="Noel C.J."/>
            <person name="Dacks J.B."/>
            <person name="Foster P.G."/>
            <person name="Simillion C."/>
            <person name="Van de Peer Y."/>
            <person name="Miranda-Saavedra D."/>
            <person name="Barton G.J."/>
            <person name="Westrop G.D."/>
            <person name="Mueller S."/>
            <person name="Dessi D."/>
            <person name="Fiori P.L."/>
            <person name="Ren Q."/>
            <person name="Paulsen I."/>
            <person name="Zhang H."/>
            <person name="Bastida-Corcuera F.D."/>
            <person name="Simoes-Barbosa A."/>
            <person name="Brown M.T."/>
            <person name="Hayes R.D."/>
            <person name="Mukherjee M."/>
            <person name="Okumura C.Y."/>
            <person name="Schneider R."/>
            <person name="Smith A.J."/>
            <person name="Vanacova S."/>
            <person name="Villalvazo M."/>
            <person name="Haas B.J."/>
            <person name="Pertea M."/>
            <person name="Feldblyum T.V."/>
            <person name="Utterback T.R."/>
            <person name="Shu C.L."/>
            <person name="Osoegawa K."/>
            <person name="de Jong P.J."/>
            <person name="Hrdy I."/>
            <person name="Horvathova L."/>
            <person name="Zubacova Z."/>
            <person name="Dolezal P."/>
            <person name="Malik S.B."/>
            <person name="Logsdon J.M. Jr."/>
            <person name="Henze K."/>
            <person name="Gupta A."/>
            <person name="Wang C.C."/>
            <person name="Dunne R.L."/>
            <person name="Upcroft J.A."/>
            <person name="Upcroft P."/>
            <person name="White O."/>
            <person name="Salzberg S.L."/>
            <person name="Tang P."/>
            <person name="Chiu C.-H."/>
            <person name="Lee Y.-S."/>
            <person name="Embley T.M."/>
            <person name="Coombs G.H."/>
            <person name="Mottram J.C."/>
            <person name="Tachezy J."/>
            <person name="Fraser-Liggett C.M."/>
            <person name="Johnson P.J."/>
        </authorList>
    </citation>
    <scope>NUCLEOTIDE SEQUENCE [LARGE SCALE GENOMIC DNA]</scope>
    <source>
        <strain evidence="2">G3</strain>
    </source>
</reference>